<proteinExistence type="inferred from homology"/>
<gene>
    <name evidence="8" type="ORF">DW352_20085</name>
</gene>
<name>A0A346A0C3_9HYPH</name>
<dbReference type="Pfam" id="PF00892">
    <property type="entry name" value="EamA"/>
    <property type="match status" value="2"/>
</dbReference>
<evidence type="ECO:0000256" key="1">
    <source>
        <dbReference type="ARBA" id="ARBA00004141"/>
    </source>
</evidence>
<evidence type="ECO:0000256" key="5">
    <source>
        <dbReference type="ARBA" id="ARBA00023136"/>
    </source>
</evidence>
<feature type="transmembrane region" description="Helical" evidence="6">
    <location>
        <begin position="165"/>
        <end position="189"/>
    </location>
</feature>
<feature type="transmembrane region" description="Helical" evidence="6">
    <location>
        <begin position="226"/>
        <end position="245"/>
    </location>
</feature>
<feature type="domain" description="EamA" evidence="7">
    <location>
        <begin position="6"/>
        <end position="129"/>
    </location>
</feature>
<dbReference type="OrthoDB" id="5430053at2"/>
<dbReference type="KEGG" id="ptaw:DW352_20085"/>
<evidence type="ECO:0000256" key="3">
    <source>
        <dbReference type="ARBA" id="ARBA00022692"/>
    </source>
</evidence>
<evidence type="ECO:0000259" key="7">
    <source>
        <dbReference type="Pfam" id="PF00892"/>
    </source>
</evidence>
<accession>A0A346A0C3</accession>
<feature type="domain" description="EamA" evidence="7">
    <location>
        <begin position="139"/>
        <end position="271"/>
    </location>
</feature>
<feature type="transmembrane region" description="Helical" evidence="6">
    <location>
        <begin position="138"/>
        <end position="158"/>
    </location>
</feature>
<dbReference type="InterPro" id="IPR000620">
    <property type="entry name" value="EamA_dom"/>
</dbReference>
<feature type="transmembrane region" description="Helical" evidence="6">
    <location>
        <begin position="113"/>
        <end position="132"/>
    </location>
</feature>
<dbReference type="Proteomes" id="UP000254889">
    <property type="component" value="Chromosome"/>
</dbReference>
<keyword evidence="9" id="KW-1185">Reference proteome</keyword>
<comment type="similarity">
    <text evidence="2">Belongs to the EamA transporter family.</text>
</comment>
<dbReference type="PANTHER" id="PTHR32322:SF2">
    <property type="entry name" value="EAMA DOMAIN-CONTAINING PROTEIN"/>
    <property type="match status" value="1"/>
</dbReference>
<comment type="subcellular location">
    <subcellularLocation>
        <location evidence="1">Membrane</location>
        <topology evidence="1">Multi-pass membrane protein</topology>
    </subcellularLocation>
</comment>
<dbReference type="EMBL" id="CP031417">
    <property type="protein sequence ID" value="AXK82620.1"/>
    <property type="molecule type" value="Genomic_DNA"/>
</dbReference>
<keyword evidence="4 6" id="KW-1133">Transmembrane helix</keyword>
<feature type="transmembrane region" description="Helical" evidence="6">
    <location>
        <begin position="31"/>
        <end position="49"/>
    </location>
</feature>
<evidence type="ECO:0000256" key="4">
    <source>
        <dbReference type="ARBA" id="ARBA00022989"/>
    </source>
</evidence>
<evidence type="ECO:0000256" key="2">
    <source>
        <dbReference type="ARBA" id="ARBA00007362"/>
    </source>
</evidence>
<dbReference type="Gene3D" id="1.10.3730.20">
    <property type="match status" value="1"/>
</dbReference>
<dbReference type="InterPro" id="IPR050638">
    <property type="entry name" value="AA-Vitamin_Transporters"/>
</dbReference>
<dbReference type="AlphaFoldDB" id="A0A346A0C3"/>
<reference evidence="8 9" key="1">
    <citation type="submission" date="2018-07" db="EMBL/GenBank/DDBJ databases">
        <authorList>
            <person name="Quirk P.G."/>
            <person name="Krulwich T.A."/>
        </authorList>
    </citation>
    <scope>NUCLEOTIDE SEQUENCE [LARGE SCALE GENOMIC DNA]</scope>
    <source>
        <strain evidence="8 9">CC-BB4</strain>
    </source>
</reference>
<keyword evidence="3 6" id="KW-0812">Transmembrane</keyword>
<dbReference type="InterPro" id="IPR037185">
    <property type="entry name" value="EmrE-like"/>
</dbReference>
<evidence type="ECO:0000313" key="9">
    <source>
        <dbReference type="Proteomes" id="UP000254889"/>
    </source>
</evidence>
<feature type="transmembrane region" description="Helical" evidence="6">
    <location>
        <begin position="251"/>
        <end position="271"/>
    </location>
</feature>
<protein>
    <submittedName>
        <fullName evidence="8">Permease</fullName>
    </submittedName>
</protein>
<evidence type="ECO:0000313" key="8">
    <source>
        <dbReference type="EMBL" id="AXK82620.1"/>
    </source>
</evidence>
<evidence type="ECO:0000256" key="6">
    <source>
        <dbReference type="SAM" id="Phobius"/>
    </source>
</evidence>
<dbReference type="PANTHER" id="PTHR32322">
    <property type="entry name" value="INNER MEMBRANE TRANSPORTER"/>
    <property type="match status" value="1"/>
</dbReference>
<sequence>MNPKLSAALAAAIWGTTYIVTSTILPHNPVFVAAVRALGGGLPLLFIDLRLPPRDWLLKVTLLGTLNCGIFFAFFFIAAERLPGGVAGTLQSLGPIFTVLIAWPLLGQSPSPIRLAGVVAGAIGVMLLLTHGTVALDLIGTVAGIGAAVSLALGGVLLNRWGRPAPLLAFTAWQLVVGGIELAVLAILIGDIPTTVTAQNIAGFAYVALIGTSTTYALWFYAIDKAGAPSVAPFFLLIPVVAFALDASIKGFVPTFVQGIGALIVLGSLLIGQQAGKPRATPAE</sequence>
<keyword evidence="5 6" id="KW-0472">Membrane</keyword>
<organism evidence="8 9">
    <name type="scientific">Pseudolabrys taiwanensis</name>
    <dbReference type="NCBI Taxonomy" id="331696"/>
    <lineage>
        <taxon>Bacteria</taxon>
        <taxon>Pseudomonadati</taxon>
        <taxon>Pseudomonadota</taxon>
        <taxon>Alphaproteobacteria</taxon>
        <taxon>Hyphomicrobiales</taxon>
        <taxon>Xanthobacteraceae</taxon>
        <taxon>Pseudolabrys</taxon>
    </lineage>
</organism>
<dbReference type="GO" id="GO:0016020">
    <property type="term" value="C:membrane"/>
    <property type="evidence" value="ECO:0007669"/>
    <property type="project" value="UniProtKB-SubCell"/>
</dbReference>
<feature type="transmembrane region" description="Helical" evidence="6">
    <location>
        <begin position="201"/>
        <end position="219"/>
    </location>
</feature>
<feature type="transmembrane region" description="Helical" evidence="6">
    <location>
        <begin position="85"/>
        <end position="106"/>
    </location>
</feature>
<dbReference type="RefSeq" id="WP_115692999.1">
    <property type="nucleotide sequence ID" value="NZ_CP031417.1"/>
</dbReference>
<feature type="transmembrane region" description="Helical" evidence="6">
    <location>
        <begin position="56"/>
        <end position="79"/>
    </location>
</feature>
<dbReference type="SUPFAM" id="SSF103481">
    <property type="entry name" value="Multidrug resistance efflux transporter EmrE"/>
    <property type="match status" value="2"/>
</dbReference>